<accession>A0A1H9WXS4</accession>
<evidence type="ECO:0000313" key="2">
    <source>
        <dbReference type="EMBL" id="SES38706.1"/>
    </source>
</evidence>
<dbReference type="EMBL" id="FOGO01000025">
    <property type="protein sequence ID" value="SES38706.1"/>
    <property type="molecule type" value="Genomic_DNA"/>
</dbReference>
<feature type="compositionally biased region" description="Gly residues" evidence="1">
    <location>
        <begin position="27"/>
        <end position="36"/>
    </location>
</feature>
<protein>
    <submittedName>
        <fullName evidence="2">Uncharacterized protein</fullName>
    </submittedName>
</protein>
<proteinExistence type="predicted"/>
<reference evidence="3" key="1">
    <citation type="submission" date="2016-10" db="EMBL/GenBank/DDBJ databases">
        <authorList>
            <person name="Varghese N."/>
            <person name="Submissions S."/>
        </authorList>
    </citation>
    <scope>NUCLEOTIDE SEQUENCE [LARGE SCALE GENOMIC DNA]</scope>
    <source>
        <strain evidence="3">CGMCC 4.6825</strain>
    </source>
</reference>
<dbReference type="Proteomes" id="UP000182841">
    <property type="component" value="Unassembled WGS sequence"/>
</dbReference>
<keyword evidence="3" id="KW-1185">Reference proteome</keyword>
<evidence type="ECO:0000256" key="1">
    <source>
        <dbReference type="SAM" id="MobiDB-lite"/>
    </source>
</evidence>
<feature type="region of interest" description="Disordered" evidence="1">
    <location>
        <begin position="1"/>
        <end position="36"/>
    </location>
</feature>
<evidence type="ECO:0000313" key="3">
    <source>
        <dbReference type="Proteomes" id="UP000182841"/>
    </source>
</evidence>
<sequence length="36" mass="3838">MKEQDAKDTDGRQTDDLPRLTRPPRPGGGGSGPDES</sequence>
<organism evidence="2 3">
    <name type="scientific">Streptomyces qinglanensis</name>
    <dbReference type="NCBI Taxonomy" id="943816"/>
    <lineage>
        <taxon>Bacteria</taxon>
        <taxon>Bacillati</taxon>
        <taxon>Actinomycetota</taxon>
        <taxon>Actinomycetes</taxon>
        <taxon>Kitasatosporales</taxon>
        <taxon>Streptomycetaceae</taxon>
        <taxon>Streptomyces</taxon>
    </lineage>
</organism>
<gene>
    <name evidence="2" type="ORF">SAMN05421870_12512</name>
</gene>
<dbReference type="AlphaFoldDB" id="A0A1H9WXS4"/>
<feature type="compositionally biased region" description="Basic and acidic residues" evidence="1">
    <location>
        <begin position="1"/>
        <end position="19"/>
    </location>
</feature>
<name>A0A1H9WXS4_9ACTN</name>